<sequence>MNWRSGNLALPHDSNRPRTNMALFAYTERRNPPIVPKTDFSVFSHGVHSPAFRHQHRLAADDVPGVLPLQLAAVHACKVKVMFNKLLSDTTLACGWIPFVSQMKHTGWGYDPTAPMPSPSTTSHGRMASHAPRDDLHARFKMIPAAIVMSCSSKRRAVALLHTQGGNMTCLQQLAAARKHDSEHASELVQVRLACLYFQLHPL</sequence>
<dbReference type="EMBL" id="LTAN01000009">
    <property type="protein sequence ID" value="OBR03630.1"/>
    <property type="molecule type" value="Genomic_DNA"/>
</dbReference>
<reference evidence="2" key="1">
    <citation type="journal article" date="2017" name="BMC Genomics">
        <title>Gapless genome assembly of Colletotrichum higginsianum reveals chromosome structure and association of transposable elements with secondary metabolite gene clusters.</title>
        <authorList>
            <person name="Dallery J.-F."/>
            <person name="Lapalu N."/>
            <person name="Zampounis A."/>
            <person name="Pigne S."/>
            <person name="Luyten I."/>
            <person name="Amselem J."/>
            <person name="Wittenberg A.H.J."/>
            <person name="Zhou S."/>
            <person name="de Queiroz M.V."/>
            <person name="Robin G.P."/>
            <person name="Auger A."/>
            <person name="Hainaut M."/>
            <person name="Henrissat B."/>
            <person name="Kim K.-T."/>
            <person name="Lee Y.-H."/>
            <person name="Lespinet O."/>
            <person name="Schwartz D.C."/>
            <person name="Thon M.R."/>
            <person name="O'Connell R.J."/>
        </authorList>
    </citation>
    <scope>NUCLEOTIDE SEQUENCE [LARGE SCALE GENOMIC DNA]</scope>
    <source>
        <strain evidence="2">IMI 349063</strain>
    </source>
</reference>
<accession>A0A1B7XV61</accession>
<dbReference type="Proteomes" id="UP000092177">
    <property type="component" value="Chromosome 9"/>
</dbReference>
<gene>
    <name evidence="1" type="ORF">CH63R_12757</name>
</gene>
<comment type="caution">
    <text evidence="1">The sequence shown here is derived from an EMBL/GenBank/DDBJ whole genome shotgun (WGS) entry which is preliminary data.</text>
</comment>
<protein>
    <submittedName>
        <fullName evidence="1">Uncharacterized protein</fullName>
    </submittedName>
</protein>
<evidence type="ECO:0000313" key="2">
    <source>
        <dbReference type="Proteomes" id="UP000092177"/>
    </source>
</evidence>
<evidence type="ECO:0000313" key="1">
    <source>
        <dbReference type="EMBL" id="OBR03630.1"/>
    </source>
</evidence>
<dbReference type="VEuPathDB" id="FungiDB:CH63R_12757"/>
<name>A0A1B7XV61_COLHI</name>
<keyword evidence="2" id="KW-1185">Reference proteome</keyword>
<dbReference type="AlphaFoldDB" id="A0A1B7XV61"/>
<dbReference type="KEGG" id="chig:CH63R_12757"/>
<dbReference type="GeneID" id="28871838"/>
<organism evidence="1 2">
    <name type="scientific">Colletotrichum higginsianum (strain IMI 349063)</name>
    <name type="common">Crucifer anthracnose fungus</name>
    <dbReference type="NCBI Taxonomy" id="759273"/>
    <lineage>
        <taxon>Eukaryota</taxon>
        <taxon>Fungi</taxon>
        <taxon>Dikarya</taxon>
        <taxon>Ascomycota</taxon>
        <taxon>Pezizomycotina</taxon>
        <taxon>Sordariomycetes</taxon>
        <taxon>Hypocreomycetidae</taxon>
        <taxon>Glomerellales</taxon>
        <taxon>Glomerellaceae</taxon>
        <taxon>Colletotrichum</taxon>
        <taxon>Colletotrichum destructivum species complex</taxon>
    </lineage>
</organism>
<dbReference type="RefSeq" id="XP_018152148.1">
    <property type="nucleotide sequence ID" value="XM_018307731.1"/>
</dbReference>
<proteinExistence type="predicted"/>